<comment type="similarity">
    <text evidence="2 6">Belongs to the aspartate/ornithine carbamoyltransferase superfamily. OTCase family.</text>
</comment>
<dbReference type="NCBIfam" id="NF001986">
    <property type="entry name" value="PRK00779.1"/>
    <property type="match status" value="1"/>
</dbReference>
<dbReference type="FunFam" id="3.40.50.1370:FF:000008">
    <property type="entry name" value="Ornithine carbamoyltransferase"/>
    <property type="match status" value="1"/>
</dbReference>
<evidence type="ECO:0000256" key="4">
    <source>
        <dbReference type="ARBA" id="ARBA00022679"/>
    </source>
</evidence>
<sequence length="303" mass="34463">MKPRHFLRIWDLKKEEVEEIIKRALALRGGYTFERILEGKILALIFEKASTRTRVSFQAAMLKLGGGTLFLSTQDLQLSRGEPIKDTARVLSRYVDAVVLRTYAQETIEEFARYASIPVINGLSNKFHPCQVLSDIMTVIQMGKDLYRDKIVWLGDGNNVAQSWIEASALLGFPLTICCPKGYEPDPDLIKEAKEKYKAQLEISHSPEKALMGAKVINTDVWISMGQEEETEQRKKAFQGFTLSKELLQVADKEAIVLHCLPAHRGEEITEEVLEGPQSVVWDQAENKMWLHMALLEFLLKKE</sequence>
<comment type="catalytic activity">
    <reaction evidence="5 6">
        <text>carbamoyl phosphate + L-ornithine = L-citrulline + phosphate + H(+)</text>
        <dbReference type="Rhea" id="RHEA:19513"/>
        <dbReference type="ChEBI" id="CHEBI:15378"/>
        <dbReference type="ChEBI" id="CHEBI:43474"/>
        <dbReference type="ChEBI" id="CHEBI:46911"/>
        <dbReference type="ChEBI" id="CHEBI:57743"/>
        <dbReference type="ChEBI" id="CHEBI:58228"/>
        <dbReference type="EC" id="2.1.3.3"/>
    </reaction>
</comment>
<feature type="domain" description="Aspartate/ornithine carbamoyltransferase carbamoyl-P binding" evidence="8">
    <location>
        <begin position="4"/>
        <end position="140"/>
    </location>
</feature>
<dbReference type="EMBL" id="DSZU01000024">
    <property type="protein sequence ID" value="HGV54746.1"/>
    <property type="molecule type" value="Genomic_DNA"/>
</dbReference>
<feature type="domain" description="Aspartate/ornithine carbamoyltransferase Asp/Orn-binding" evidence="7">
    <location>
        <begin position="150"/>
        <end position="298"/>
    </location>
</feature>
<dbReference type="GO" id="GO:0016597">
    <property type="term" value="F:amino acid binding"/>
    <property type="evidence" value="ECO:0007669"/>
    <property type="project" value="InterPro"/>
</dbReference>
<keyword evidence="4 6" id="KW-0808">Transferase</keyword>
<protein>
    <recommendedName>
        <fullName evidence="3 6">Ornithine carbamoyltransferase</fullName>
        <shortName evidence="6">OTCase</shortName>
        <ecNumber evidence="3 6">2.1.3.3</ecNumber>
    </recommendedName>
</protein>
<comment type="pathway">
    <text evidence="1">Amino-acid biosynthesis; L-arginine biosynthesis; L-arginine from L-ornithine and carbamoyl phosphate: step 1/3.</text>
</comment>
<dbReference type="Pfam" id="PF02729">
    <property type="entry name" value="OTCace_N"/>
    <property type="match status" value="1"/>
</dbReference>
<feature type="binding site" evidence="6">
    <location>
        <begin position="50"/>
        <end position="53"/>
    </location>
    <ligand>
        <name>carbamoyl phosphate</name>
        <dbReference type="ChEBI" id="CHEBI:58228"/>
    </ligand>
</feature>
<dbReference type="EC" id="2.1.3.3" evidence="3 6"/>
<feature type="binding site" evidence="6">
    <location>
        <begin position="128"/>
        <end position="131"/>
    </location>
    <ligand>
        <name>carbamoyl phosphate</name>
        <dbReference type="ChEBI" id="CHEBI:58228"/>
    </ligand>
</feature>
<dbReference type="NCBIfam" id="TIGR00658">
    <property type="entry name" value="orni_carb_tr"/>
    <property type="match status" value="1"/>
</dbReference>
<feature type="binding site" evidence="6">
    <location>
        <position position="101"/>
    </location>
    <ligand>
        <name>carbamoyl phosphate</name>
        <dbReference type="ChEBI" id="CHEBI:58228"/>
    </ligand>
</feature>
<dbReference type="InterPro" id="IPR006132">
    <property type="entry name" value="Asp/Orn_carbamoyltranf_P-bd"/>
</dbReference>
<dbReference type="GO" id="GO:0019240">
    <property type="term" value="P:citrulline biosynthetic process"/>
    <property type="evidence" value="ECO:0007669"/>
    <property type="project" value="TreeGrafter"/>
</dbReference>
<accession>A0A832GMI0</accession>
<dbReference type="InterPro" id="IPR036901">
    <property type="entry name" value="Asp/Orn_carbamoylTrfase_sf"/>
</dbReference>
<dbReference type="SUPFAM" id="SSF53671">
    <property type="entry name" value="Aspartate/ornithine carbamoyltransferase"/>
    <property type="match status" value="1"/>
</dbReference>
<evidence type="ECO:0000259" key="7">
    <source>
        <dbReference type="Pfam" id="PF00185"/>
    </source>
</evidence>
<gene>
    <name evidence="9" type="primary">argF</name>
    <name evidence="9" type="ORF">ENT73_01480</name>
</gene>
<evidence type="ECO:0000259" key="8">
    <source>
        <dbReference type="Pfam" id="PF02729"/>
    </source>
</evidence>
<dbReference type="PRINTS" id="PR00102">
    <property type="entry name" value="OTCASE"/>
</dbReference>
<comment type="subcellular location">
    <subcellularLocation>
        <location evidence="6">Cytoplasm</location>
    </subcellularLocation>
</comment>
<dbReference type="GO" id="GO:0042450">
    <property type="term" value="P:L-arginine biosynthetic process via ornithine"/>
    <property type="evidence" value="ECO:0007669"/>
    <property type="project" value="UniProtKB-UniRule"/>
</dbReference>
<comment type="caution">
    <text evidence="9">The sequence shown here is derived from an EMBL/GenBank/DDBJ whole genome shotgun (WGS) entry which is preliminary data.</text>
</comment>
<name>A0A832GMI0_9BACT</name>
<dbReference type="PANTHER" id="PTHR45753">
    <property type="entry name" value="ORNITHINE CARBAMOYLTRANSFERASE, MITOCHONDRIAL"/>
    <property type="match status" value="1"/>
</dbReference>
<dbReference type="PANTHER" id="PTHR45753:SF3">
    <property type="entry name" value="ORNITHINE TRANSCARBAMYLASE, MITOCHONDRIAL"/>
    <property type="match status" value="1"/>
</dbReference>
<evidence type="ECO:0000256" key="6">
    <source>
        <dbReference type="HAMAP-Rule" id="MF_01109"/>
    </source>
</evidence>
<feature type="binding site" evidence="6">
    <location>
        <begin position="260"/>
        <end position="261"/>
    </location>
    <ligand>
        <name>carbamoyl phosphate</name>
        <dbReference type="ChEBI" id="CHEBI:58228"/>
    </ligand>
</feature>
<feature type="binding site" evidence="6">
    <location>
        <position position="220"/>
    </location>
    <ligand>
        <name>L-ornithine</name>
        <dbReference type="ChEBI" id="CHEBI:46911"/>
    </ligand>
</feature>
<reference evidence="9" key="1">
    <citation type="journal article" date="2020" name="mSystems">
        <title>Genome- and Community-Level Interaction Insights into Carbon Utilization and Element Cycling Functions of Hydrothermarchaeota in Hydrothermal Sediment.</title>
        <authorList>
            <person name="Zhou Z."/>
            <person name="Liu Y."/>
            <person name="Xu W."/>
            <person name="Pan J."/>
            <person name="Luo Z.H."/>
            <person name="Li M."/>
        </authorList>
    </citation>
    <scope>NUCLEOTIDE SEQUENCE [LARGE SCALE GENOMIC DNA]</scope>
    <source>
        <strain evidence="9">SpSt-605</strain>
    </source>
</reference>
<evidence type="ECO:0000256" key="5">
    <source>
        <dbReference type="ARBA" id="ARBA00048772"/>
    </source>
</evidence>
<keyword evidence="6" id="KW-0963">Cytoplasm</keyword>
<feature type="binding site" evidence="6">
    <location>
        <position position="288"/>
    </location>
    <ligand>
        <name>carbamoyl phosphate</name>
        <dbReference type="ChEBI" id="CHEBI:58228"/>
    </ligand>
</feature>
<dbReference type="Pfam" id="PF00185">
    <property type="entry name" value="OTCace"/>
    <property type="match status" value="1"/>
</dbReference>
<dbReference type="HAMAP" id="MF_01109">
    <property type="entry name" value="OTCase"/>
    <property type="match status" value="1"/>
</dbReference>
<feature type="binding site" evidence="6">
    <location>
        <begin position="224"/>
        <end position="225"/>
    </location>
    <ligand>
        <name>L-ornithine</name>
        <dbReference type="ChEBI" id="CHEBI:46911"/>
    </ligand>
</feature>
<dbReference type="PROSITE" id="PS00097">
    <property type="entry name" value="CARBAMOYLTRANSFERASE"/>
    <property type="match status" value="1"/>
</dbReference>
<dbReference type="InterPro" id="IPR024904">
    <property type="entry name" value="OTCase_ArgI"/>
</dbReference>
<dbReference type="Gene3D" id="3.40.50.1370">
    <property type="entry name" value="Aspartate/ornithine carbamoyltransferase"/>
    <property type="match status" value="2"/>
</dbReference>
<evidence type="ECO:0000313" key="9">
    <source>
        <dbReference type="EMBL" id="HGV54746.1"/>
    </source>
</evidence>
<evidence type="ECO:0000256" key="2">
    <source>
        <dbReference type="ARBA" id="ARBA00007805"/>
    </source>
</evidence>
<feature type="binding site" evidence="6">
    <location>
        <position position="77"/>
    </location>
    <ligand>
        <name>carbamoyl phosphate</name>
        <dbReference type="ChEBI" id="CHEBI:58228"/>
    </ligand>
</feature>
<proteinExistence type="inferred from homology"/>
<feature type="binding site" evidence="6">
    <location>
        <position position="159"/>
    </location>
    <ligand>
        <name>L-ornithine</name>
        <dbReference type="ChEBI" id="CHEBI:46911"/>
    </ligand>
</feature>
<dbReference type="InterPro" id="IPR006130">
    <property type="entry name" value="Asp/Orn_carbamoylTrfase"/>
</dbReference>
<dbReference type="GO" id="GO:0005737">
    <property type="term" value="C:cytoplasm"/>
    <property type="evidence" value="ECO:0007669"/>
    <property type="project" value="UniProtKB-SubCell"/>
</dbReference>
<dbReference type="AlphaFoldDB" id="A0A832GMI0"/>
<organism evidence="9">
    <name type="scientific">Caldimicrobium thiodismutans</name>
    <dbReference type="NCBI Taxonomy" id="1653476"/>
    <lineage>
        <taxon>Bacteria</taxon>
        <taxon>Pseudomonadati</taxon>
        <taxon>Thermodesulfobacteriota</taxon>
        <taxon>Thermodesulfobacteria</taxon>
        <taxon>Thermodesulfobacteriales</taxon>
        <taxon>Thermodesulfobacteriaceae</taxon>
        <taxon>Caldimicrobium</taxon>
    </lineage>
</organism>
<dbReference type="PRINTS" id="PR00100">
    <property type="entry name" value="AOTCASE"/>
</dbReference>
<dbReference type="InterPro" id="IPR006131">
    <property type="entry name" value="Asp_carbamoyltransf_Asp/Orn-bd"/>
</dbReference>
<dbReference type="GO" id="GO:0004585">
    <property type="term" value="F:ornithine carbamoyltransferase activity"/>
    <property type="evidence" value="ECO:0007669"/>
    <property type="project" value="UniProtKB-UniRule"/>
</dbReference>
<evidence type="ECO:0000256" key="3">
    <source>
        <dbReference type="ARBA" id="ARBA00013007"/>
    </source>
</evidence>
<evidence type="ECO:0000256" key="1">
    <source>
        <dbReference type="ARBA" id="ARBA00004975"/>
    </source>
</evidence>
<dbReference type="InterPro" id="IPR002292">
    <property type="entry name" value="Orn/put_carbamltrans"/>
</dbReference>